<dbReference type="Pfam" id="PF07690">
    <property type="entry name" value="MFS_1"/>
    <property type="match status" value="1"/>
</dbReference>
<dbReference type="InterPro" id="IPR050171">
    <property type="entry name" value="MFS_Transporters"/>
</dbReference>
<feature type="transmembrane region" description="Helical" evidence="7">
    <location>
        <begin position="298"/>
        <end position="321"/>
    </location>
</feature>
<evidence type="ECO:0008006" key="10">
    <source>
        <dbReference type="Google" id="ProtNLM"/>
    </source>
</evidence>
<evidence type="ECO:0000256" key="6">
    <source>
        <dbReference type="ARBA" id="ARBA00023136"/>
    </source>
</evidence>
<keyword evidence="3" id="KW-1003">Cell membrane</keyword>
<dbReference type="PANTHER" id="PTHR23517">
    <property type="entry name" value="RESISTANCE PROTEIN MDTM, PUTATIVE-RELATED-RELATED"/>
    <property type="match status" value="1"/>
</dbReference>
<evidence type="ECO:0000313" key="8">
    <source>
        <dbReference type="EMBL" id="MBG6141264.1"/>
    </source>
</evidence>
<evidence type="ECO:0000313" key="9">
    <source>
        <dbReference type="Proteomes" id="UP000622552"/>
    </source>
</evidence>
<evidence type="ECO:0000256" key="7">
    <source>
        <dbReference type="SAM" id="Phobius"/>
    </source>
</evidence>
<sequence length="435" mass="42928">MRLHALVAVGGSRRYSAALLVDAVGAGLLRPFMLLYGLRVLDLGLVPTGAAMTVGLLVGLAAIPLSGRWIDRAGGRWPVIGALLVRALGVVVLLASDSLGTFLAAAVLLSLGTQTWPPAHAAVVTALVAGRHRDVALSAGRAVRNAGLGVGALIATVTLAGGAGALRGLAVVSGVGFVAAGLLVASMRVPSLVGAVSVPESSPVVACAGTAPGSGAVTREAAPAPAGRAAFLVLFVGNLPFALLFDVLEVALPAVFLQQLGSSAAWPGAVFIGNTVLVVVLSVPLVVRLAHRSRRSVFGLSGLGFAVAYLGFLGAGALGGLGGAVGVALFGVVYTVAEILYSGTGTALVIAAAQPGRLGRALARWELSTGLGKALAPAVLTTLFGVAPAVLWIPLAAATGLAGLAVARFGPRDEPAAAEPAAAEPATPTLMSAAA</sequence>
<dbReference type="EMBL" id="JADOUF010000001">
    <property type="protein sequence ID" value="MBG6141264.1"/>
    <property type="molecule type" value="Genomic_DNA"/>
</dbReference>
<feature type="transmembrane region" description="Helical" evidence="7">
    <location>
        <begin position="264"/>
        <end position="286"/>
    </location>
</feature>
<evidence type="ECO:0000256" key="1">
    <source>
        <dbReference type="ARBA" id="ARBA00004651"/>
    </source>
</evidence>
<comment type="caution">
    <text evidence="8">The sequence shown here is derived from an EMBL/GenBank/DDBJ whole genome shotgun (WGS) entry which is preliminary data.</text>
</comment>
<dbReference type="Gene3D" id="1.20.1250.20">
    <property type="entry name" value="MFS general substrate transporter like domains"/>
    <property type="match status" value="1"/>
</dbReference>
<evidence type="ECO:0000256" key="3">
    <source>
        <dbReference type="ARBA" id="ARBA00022475"/>
    </source>
</evidence>
<keyword evidence="2" id="KW-0813">Transport</keyword>
<keyword evidence="4 7" id="KW-0812">Transmembrane</keyword>
<feature type="transmembrane region" description="Helical" evidence="7">
    <location>
        <begin position="20"/>
        <end position="38"/>
    </location>
</feature>
<proteinExistence type="predicted"/>
<protein>
    <recommendedName>
        <fullName evidence="10">MFS transporter</fullName>
    </recommendedName>
</protein>
<gene>
    <name evidence="8" type="ORF">IW245_007458</name>
</gene>
<evidence type="ECO:0000256" key="5">
    <source>
        <dbReference type="ARBA" id="ARBA00022989"/>
    </source>
</evidence>
<keyword evidence="9" id="KW-1185">Reference proteome</keyword>
<feature type="transmembrane region" description="Helical" evidence="7">
    <location>
        <begin position="327"/>
        <end position="353"/>
    </location>
</feature>
<feature type="transmembrane region" description="Helical" evidence="7">
    <location>
        <begin position="44"/>
        <end position="65"/>
    </location>
</feature>
<name>A0A8J7GKJ6_9ACTN</name>
<dbReference type="InterPro" id="IPR036259">
    <property type="entry name" value="MFS_trans_sf"/>
</dbReference>
<reference evidence="8" key="1">
    <citation type="submission" date="2020-11" db="EMBL/GenBank/DDBJ databases">
        <title>Sequencing the genomes of 1000 actinobacteria strains.</title>
        <authorList>
            <person name="Klenk H.-P."/>
        </authorList>
    </citation>
    <scope>NUCLEOTIDE SEQUENCE</scope>
    <source>
        <strain evidence="8">DSM 45356</strain>
    </source>
</reference>
<comment type="subcellular location">
    <subcellularLocation>
        <location evidence="1">Cell membrane</location>
        <topology evidence="1">Multi-pass membrane protein</topology>
    </subcellularLocation>
</comment>
<evidence type="ECO:0000256" key="2">
    <source>
        <dbReference type="ARBA" id="ARBA00022448"/>
    </source>
</evidence>
<dbReference type="RefSeq" id="WP_197007705.1">
    <property type="nucleotide sequence ID" value="NZ_BONS01000029.1"/>
</dbReference>
<dbReference type="SUPFAM" id="SSF103473">
    <property type="entry name" value="MFS general substrate transporter"/>
    <property type="match status" value="1"/>
</dbReference>
<keyword evidence="5 7" id="KW-1133">Transmembrane helix</keyword>
<dbReference type="GO" id="GO:0005886">
    <property type="term" value="C:plasma membrane"/>
    <property type="evidence" value="ECO:0007669"/>
    <property type="project" value="UniProtKB-SubCell"/>
</dbReference>
<dbReference type="PANTHER" id="PTHR23517:SF2">
    <property type="entry name" value="MULTIDRUG RESISTANCE PROTEIN MDTH"/>
    <property type="match status" value="1"/>
</dbReference>
<dbReference type="AlphaFoldDB" id="A0A8J7GKJ6"/>
<accession>A0A8J7GKJ6</accession>
<keyword evidence="6 7" id="KW-0472">Membrane</keyword>
<evidence type="ECO:0000256" key="4">
    <source>
        <dbReference type="ARBA" id="ARBA00022692"/>
    </source>
</evidence>
<dbReference type="GO" id="GO:0022857">
    <property type="term" value="F:transmembrane transporter activity"/>
    <property type="evidence" value="ECO:0007669"/>
    <property type="project" value="InterPro"/>
</dbReference>
<dbReference type="InterPro" id="IPR011701">
    <property type="entry name" value="MFS"/>
</dbReference>
<organism evidence="8 9">
    <name type="scientific">Longispora fulva</name>
    <dbReference type="NCBI Taxonomy" id="619741"/>
    <lineage>
        <taxon>Bacteria</taxon>
        <taxon>Bacillati</taxon>
        <taxon>Actinomycetota</taxon>
        <taxon>Actinomycetes</taxon>
        <taxon>Micromonosporales</taxon>
        <taxon>Micromonosporaceae</taxon>
        <taxon>Longispora</taxon>
    </lineage>
</organism>
<dbReference type="Proteomes" id="UP000622552">
    <property type="component" value="Unassembled WGS sequence"/>
</dbReference>
<feature type="transmembrane region" description="Helical" evidence="7">
    <location>
        <begin position="229"/>
        <end position="252"/>
    </location>
</feature>
<feature type="transmembrane region" description="Helical" evidence="7">
    <location>
        <begin position="166"/>
        <end position="185"/>
    </location>
</feature>
<feature type="transmembrane region" description="Helical" evidence="7">
    <location>
        <begin position="374"/>
        <end position="395"/>
    </location>
</feature>